<dbReference type="Proteomes" id="UP000813463">
    <property type="component" value="Chromosome 3"/>
</dbReference>
<proteinExistence type="predicted"/>
<evidence type="ECO:0000256" key="1">
    <source>
        <dbReference type="SAM" id="MobiDB-lite"/>
    </source>
</evidence>
<feature type="compositionally biased region" description="Basic and acidic residues" evidence="1">
    <location>
        <begin position="17"/>
        <end position="36"/>
    </location>
</feature>
<protein>
    <submittedName>
        <fullName evidence="3">Uncharacterized protein</fullName>
    </submittedName>
</protein>
<name>A0ABM3RIR1_SPIOL</name>
<feature type="region of interest" description="Disordered" evidence="1">
    <location>
        <begin position="14"/>
        <end position="80"/>
    </location>
</feature>
<gene>
    <name evidence="3" type="primary">LOC130469966</name>
</gene>
<reference evidence="2" key="1">
    <citation type="journal article" date="2021" name="Nat. Commun.">
        <title>Genomic analyses provide insights into spinach domestication and the genetic basis of agronomic traits.</title>
        <authorList>
            <person name="Cai X."/>
            <person name="Sun X."/>
            <person name="Xu C."/>
            <person name="Sun H."/>
            <person name="Wang X."/>
            <person name="Ge C."/>
            <person name="Zhang Z."/>
            <person name="Wang Q."/>
            <person name="Fei Z."/>
            <person name="Jiao C."/>
            <person name="Wang Q."/>
        </authorList>
    </citation>
    <scope>NUCLEOTIDE SEQUENCE [LARGE SCALE GENOMIC DNA]</scope>
    <source>
        <strain evidence="2">cv. Varoflay</strain>
    </source>
</reference>
<evidence type="ECO:0000313" key="3">
    <source>
        <dbReference type="RefSeq" id="XP_056695495.1"/>
    </source>
</evidence>
<evidence type="ECO:0000313" key="2">
    <source>
        <dbReference type="Proteomes" id="UP000813463"/>
    </source>
</evidence>
<dbReference type="GeneID" id="130469966"/>
<keyword evidence="2" id="KW-1185">Reference proteome</keyword>
<reference evidence="3" key="2">
    <citation type="submission" date="2025-08" db="UniProtKB">
        <authorList>
            <consortium name="RefSeq"/>
        </authorList>
    </citation>
    <scope>IDENTIFICATION</scope>
    <source>
        <tissue evidence="3">Leaf</tissue>
    </source>
</reference>
<accession>A0ABM3RIR1</accession>
<feature type="compositionally biased region" description="Basic and acidic residues" evidence="1">
    <location>
        <begin position="56"/>
        <end position="73"/>
    </location>
</feature>
<organism evidence="2 3">
    <name type="scientific">Spinacia oleracea</name>
    <name type="common">Spinach</name>
    <dbReference type="NCBI Taxonomy" id="3562"/>
    <lineage>
        <taxon>Eukaryota</taxon>
        <taxon>Viridiplantae</taxon>
        <taxon>Streptophyta</taxon>
        <taxon>Embryophyta</taxon>
        <taxon>Tracheophyta</taxon>
        <taxon>Spermatophyta</taxon>
        <taxon>Magnoliopsida</taxon>
        <taxon>eudicotyledons</taxon>
        <taxon>Gunneridae</taxon>
        <taxon>Pentapetalae</taxon>
        <taxon>Caryophyllales</taxon>
        <taxon>Chenopodiaceae</taxon>
        <taxon>Chenopodioideae</taxon>
        <taxon>Anserineae</taxon>
        <taxon>Spinacia</taxon>
    </lineage>
</organism>
<dbReference type="RefSeq" id="XP_056695495.1">
    <property type="nucleotide sequence ID" value="XM_056839517.1"/>
</dbReference>
<feature type="compositionally biased region" description="Gly residues" evidence="1">
    <location>
        <begin position="38"/>
        <end position="52"/>
    </location>
</feature>
<sequence length="143" mass="14744">MKLISFLFLSNEVTSRGGERDARGGGKGGGRRERWRLGLGGSTPEGGEGGGVFVVAERKERGRKGREGEERQGRGGVSWVVLGGGEDGSPGRVAAKVGFDDDGCGVVSTVVLRREKGEVTGECEESRGGEVVLAVGVAAAVLD</sequence>